<dbReference type="AlphaFoldDB" id="A0A023G088"/>
<evidence type="ECO:0000256" key="1">
    <source>
        <dbReference type="SAM" id="SignalP"/>
    </source>
</evidence>
<proteinExistence type="evidence at transcript level"/>
<dbReference type="EMBL" id="GBBL01000113">
    <property type="protein sequence ID" value="JAC27207.1"/>
    <property type="molecule type" value="mRNA"/>
</dbReference>
<reference evidence="2" key="1">
    <citation type="submission" date="2014-03" db="EMBL/GenBank/DDBJ databases">
        <title>The sialotranscriptome of Amblyomma triste, Amblyomma parvum and Amblyomma cajennense ticks, uncovered by 454-based RNA-seq.</title>
        <authorList>
            <person name="Garcia G.R."/>
            <person name="Gardinassi L.G."/>
            <person name="Ribeiro J.M."/>
            <person name="Anatrielo E."/>
            <person name="Ferreira B.R."/>
            <person name="Moreira H.N."/>
            <person name="Mafra C."/>
            <person name="Olegario M.M."/>
            <person name="Szabo P.J."/>
            <person name="Miranda-Santos I.K."/>
            <person name="Maruyama S.R."/>
        </authorList>
    </citation>
    <scope>NUCLEOTIDE SEQUENCE</scope>
    <source>
        <strain evidence="2">Araguapaz</strain>
        <tissue evidence="2">Salivary glands</tissue>
    </source>
</reference>
<name>A0A023G088_AMBPA</name>
<organism evidence="2">
    <name type="scientific">Amblyomma parvum</name>
    <name type="common">South American tick</name>
    <dbReference type="NCBI Taxonomy" id="251391"/>
    <lineage>
        <taxon>Eukaryota</taxon>
        <taxon>Metazoa</taxon>
        <taxon>Ecdysozoa</taxon>
        <taxon>Arthropoda</taxon>
        <taxon>Chelicerata</taxon>
        <taxon>Arachnida</taxon>
        <taxon>Acari</taxon>
        <taxon>Parasitiformes</taxon>
        <taxon>Ixodida</taxon>
        <taxon>Ixodoidea</taxon>
        <taxon>Ixodidae</taxon>
        <taxon>Amblyomminae</taxon>
        <taxon>Amblyomma</taxon>
    </lineage>
</organism>
<feature type="signal peptide" evidence="1">
    <location>
        <begin position="1"/>
        <end position="21"/>
    </location>
</feature>
<evidence type="ECO:0000313" key="2">
    <source>
        <dbReference type="EMBL" id="JAC27207.1"/>
    </source>
</evidence>
<feature type="chain" id="PRO_5001516357" evidence="1">
    <location>
        <begin position="22"/>
        <end position="137"/>
    </location>
</feature>
<accession>A0A023G088</accession>
<protein>
    <submittedName>
        <fullName evidence="2">Putative secreted protein</fullName>
    </submittedName>
</protein>
<sequence length="137" mass="15967">MVLSSVFTLSILTVRLQFVVTYIVHNNESTIPSSSSNDIRILYFFLFFLPRDGMSASCICPSCGSTTLTLWQKQKINKTKQSIVLFQHIPQKLFLRCKTVHPGNLRLQYIYLPVHYPYHVTTKYSEITQHEYYSSHQ</sequence>
<keyword evidence="1" id="KW-0732">Signal</keyword>